<evidence type="ECO:0000256" key="2">
    <source>
        <dbReference type="SAM" id="Phobius"/>
    </source>
</evidence>
<protein>
    <recommendedName>
        <fullName evidence="5">DUF2570 domain-containing protein</fullName>
    </recommendedName>
</protein>
<proteinExistence type="predicted"/>
<dbReference type="EMBL" id="VTDN01000010">
    <property type="protein sequence ID" value="MEB5477583.1"/>
    <property type="molecule type" value="Genomic_DNA"/>
</dbReference>
<feature type="coiled-coil region" evidence="1">
    <location>
        <begin position="38"/>
        <end position="79"/>
    </location>
</feature>
<comment type="caution">
    <text evidence="3">The sequence shown here is derived from an EMBL/GenBank/DDBJ whole genome shotgun (WGS) entry which is preliminary data.</text>
</comment>
<feature type="transmembrane region" description="Helical" evidence="2">
    <location>
        <begin position="12"/>
        <end position="31"/>
    </location>
</feature>
<accession>A0ABU6DUR9</accession>
<organism evidence="3 4">
    <name type="scientific">Acinetobacter pollinis</name>
    <dbReference type="NCBI Taxonomy" id="2605270"/>
    <lineage>
        <taxon>Bacteria</taxon>
        <taxon>Pseudomonadati</taxon>
        <taxon>Pseudomonadota</taxon>
        <taxon>Gammaproteobacteria</taxon>
        <taxon>Moraxellales</taxon>
        <taxon>Moraxellaceae</taxon>
        <taxon>Acinetobacter</taxon>
    </lineage>
</organism>
<gene>
    <name evidence="3" type="ORF">I2F25_11095</name>
</gene>
<dbReference type="Proteomes" id="UP001339883">
    <property type="component" value="Unassembled WGS sequence"/>
</dbReference>
<dbReference type="RefSeq" id="WP_325775966.1">
    <property type="nucleotide sequence ID" value="NZ_VTDN01000010.1"/>
</dbReference>
<evidence type="ECO:0000256" key="1">
    <source>
        <dbReference type="SAM" id="Coils"/>
    </source>
</evidence>
<reference evidence="3 4" key="1">
    <citation type="submission" date="2019-08" db="EMBL/GenBank/DDBJ databases">
        <title>Five species of Acinetobacter isolated from floral nectar and animal pollinators.</title>
        <authorList>
            <person name="Hendry T.A."/>
        </authorList>
    </citation>
    <scope>NUCLEOTIDE SEQUENCE [LARGE SCALE GENOMIC DNA]</scope>
    <source>
        <strain evidence="3 4">MD18.27</strain>
    </source>
</reference>
<evidence type="ECO:0000313" key="3">
    <source>
        <dbReference type="EMBL" id="MEB5477583.1"/>
    </source>
</evidence>
<keyword evidence="1" id="KW-0175">Coiled coil</keyword>
<keyword evidence="4" id="KW-1185">Reference proteome</keyword>
<keyword evidence="2" id="KW-1133">Transmembrane helix</keyword>
<keyword evidence="2" id="KW-0812">Transmembrane</keyword>
<name>A0ABU6DUR9_9GAMM</name>
<sequence length="128" mass="14677">MIAVLYILKTYLKPILIALSLVIIYFSLYAFKLQVLKVKQLEQTIQQKDIVISEKQQKIAEAEDQVQRQTAIVLKLQSTQAQIQKNTQQKLQSVKEIVSHDYSAQTWASQPIPDSFIRLLNSSTQTSQ</sequence>
<evidence type="ECO:0008006" key="5">
    <source>
        <dbReference type="Google" id="ProtNLM"/>
    </source>
</evidence>
<evidence type="ECO:0000313" key="4">
    <source>
        <dbReference type="Proteomes" id="UP001339883"/>
    </source>
</evidence>
<keyword evidence="2" id="KW-0472">Membrane</keyword>